<protein>
    <submittedName>
        <fullName evidence="4">Uncharacterized protein</fullName>
    </submittedName>
</protein>
<proteinExistence type="predicted"/>
<evidence type="ECO:0000256" key="2">
    <source>
        <dbReference type="SAM" id="SignalP"/>
    </source>
</evidence>
<accession>A0A1G7KI23</accession>
<dbReference type="Proteomes" id="UP000323502">
    <property type="component" value="Unassembled WGS sequence"/>
</dbReference>
<dbReference type="EMBL" id="WSUT01000005">
    <property type="protein sequence ID" value="MWC43699.1"/>
    <property type="molecule type" value="Genomic_DNA"/>
</dbReference>
<evidence type="ECO:0000313" key="6">
    <source>
        <dbReference type="Proteomes" id="UP000436801"/>
    </source>
</evidence>
<dbReference type="RefSeq" id="WP_149682102.1">
    <property type="nucleotide sequence ID" value="NZ_FNBI01000003.1"/>
</dbReference>
<feature type="compositionally biased region" description="Basic and acidic residues" evidence="1">
    <location>
        <begin position="165"/>
        <end position="182"/>
    </location>
</feature>
<keyword evidence="5" id="KW-1185">Reference proteome</keyword>
<dbReference type="OrthoDB" id="7586286at2"/>
<feature type="signal peptide" evidence="2">
    <location>
        <begin position="1"/>
        <end position="23"/>
    </location>
</feature>
<dbReference type="EMBL" id="FNBI01000003">
    <property type="protein sequence ID" value="SDF36766.1"/>
    <property type="molecule type" value="Genomic_DNA"/>
</dbReference>
<gene>
    <name evidence="3" type="ORF">GQR91_08500</name>
    <name evidence="4" type="ORF">SAMN05216557_103122</name>
</gene>
<feature type="region of interest" description="Disordered" evidence="1">
    <location>
        <begin position="165"/>
        <end position="188"/>
    </location>
</feature>
<sequence>MVLKRLGLAGLAMGFVAALSGCADGYGYGGTSLGYGRGYYDAYPYGGGFGGGYVPSYYGWYNDFYYPGTGIYVYDRDRRPFRWNDRQRNYWQGQRRGFRNDAIRDNWADFGRDVRRERRDYRGDLRQNRQAYRNGLITRDQFQQGRRDARREYRSDVRQDRRELRRENRAVNRGGYRGDRGRNWRGRR</sequence>
<dbReference type="AlphaFoldDB" id="A0A1G7KI23"/>
<evidence type="ECO:0000313" key="5">
    <source>
        <dbReference type="Proteomes" id="UP000323502"/>
    </source>
</evidence>
<feature type="chain" id="PRO_5036019150" evidence="2">
    <location>
        <begin position="24"/>
        <end position="188"/>
    </location>
</feature>
<evidence type="ECO:0000256" key="1">
    <source>
        <dbReference type="SAM" id="MobiDB-lite"/>
    </source>
</evidence>
<dbReference type="Proteomes" id="UP000436801">
    <property type="component" value="Unassembled WGS sequence"/>
</dbReference>
<name>A0A1G7KI23_9SPHN</name>
<keyword evidence="2" id="KW-0732">Signal</keyword>
<reference evidence="4 5" key="1">
    <citation type="submission" date="2016-10" db="EMBL/GenBank/DDBJ databases">
        <authorList>
            <person name="Varghese N."/>
            <person name="Submissions S."/>
        </authorList>
    </citation>
    <scope>NUCLEOTIDE SEQUENCE [LARGE SCALE GENOMIC DNA]</scope>
    <source>
        <strain evidence="4 5">S7-754</strain>
    </source>
</reference>
<evidence type="ECO:0000313" key="4">
    <source>
        <dbReference type="EMBL" id="SDF36766.1"/>
    </source>
</evidence>
<evidence type="ECO:0000313" key="3">
    <source>
        <dbReference type="EMBL" id="MWC43699.1"/>
    </source>
</evidence>
<organism evidence="4 5">
    <name type="scientific">Sphingomonas carotinifaciens</name>
    <dbReference type="NCBI Taxonomy" id="1166323"/>
    <lineage>
        <taxon>Bacteria</taxon>
        <taxon>Pseudomonadati</taxon>
        <taxon>Pseudomonadota</taxon>
        <taxon>Alphaproteobacteria</taxon>
        <taxon>Sphingomonadales</taxon>
        <taxon>Sphingomonadaceae</taxon>
        <taxon>Sphingomonas</taxon>
    </lineage>
</organism>
<reference evidence="3 6" key="2">
    <citation type="submission" date="2019-12" db="EMBL/GenBank/DDBJ databases">
        <authorList>
            <person name="Zheng J."/>
        </authorList>
    </citation>
    <scope>NUCLEOTIDE SEQUENCE [LARGE SCALE GENOMIC DNA]</scope>
    <source>
        <strain evidence="3 6">DSM 27347</strain>
    </source>
</reference>
<dbReference type="PROSITE" id="PS51257">
    <property type="entry name" value="PROKAR_LIPOPROTEIN"/>
    <property type="match status" value="1"/>
</dbReference>